<feature type="compositionally biased region" description="Basic and acidic residues" evidence="1">
    <location>
        <begin position="129"/>
        <end position="142"/>
    </location>
</feature>
<feature type="region of interest" description="Disordered" evidence="1">
    <location>
        <begin position="107"/>
        <end position="142"/>
    </location>
</feature>
<dbReference type="eggNOG" id="ENOG502RAC6">
    <property type="taxonomic scope" value="Eukaryota"/>
</dbReference>
<dbReference type="AlphaFoldDB" id="I1BYW2"/>
<evidence type="ECO:0000256" key="1">
    <source>
        <dbReference type="SAM" id="MobiDB-lite"/>
    </source>
</evidence>
<evidence type="ECO:0008006" key="4">
    <source>
        <dbReference type="Google" id="ProtNLM"/>
    </source>
</evidence>
<name>I1BYW2_RHIO9</name>
<gene>
    <name evidence="2" type="ORF">RO3G_06097</name>
</gene>
<feature type="compositionally biased region" description="Polar residues" evidence="1">
    <location>
        <begin position="108"/>
        <end position="128"/>
    </location>
</feature>
<dbReference type="OrthoDB" id="2266906at2759"/>
<evidence type="ECO:0000313" key="2">
    <source>
        <dbReference type="EMBL" id="EIE81392.1"/>
    </source>
</evidence>
<dbReference type="EMBL" id="CH476735">
    <property type="protein sequence ID" value="EIE81392.1"/>
    <property type="molecule type" value="Genomic_DNA"/>
</dbReference>
<dbReference type="GeneID" id="93613068"/>
<evidence type="ECO:0000313" key="3">
    <source>
        <dbReference type="Proteomes" id="UP000009138"/>
    </source>
</evidence>
<dbReference type="RefSeq" id="XP_067516788.1">
    <property type="nucleotide sequence ID" value="XM_067660687.1"/>
</dbReference>
<dbReference type="VEuPathDB" id="FungiDB:RO3G_06097"/>
<proteinExistence type="predicted"/>
<dbReference type="InParanoid" id="I1BYW2"/>
<protein>
    <recommendedName>
        <fullName evidence="4">F-box domain-containing protein</fullName>
    </recommendedName>
</protein>
<organism evidence="2 3">
    <name type="scientific">Rhizopus delemar (strain RA 99-880 / ATCC MYA-4621 / FGSC 9543 / NRRL 43880)</name>
    <name type="common">Mucormycosis agent</name>
    <name type="synonym">Rhizopus arrhizus var. delemar</name>
    <dbReference type="NCBI Taxonomy" id="246409"/>
    <lineage>
        <taxon>Eukaryota</taxon>
        <taxon>Fungi</taxon>
        <taxon>Fungi incertae sedis</taxon>
        <taxon>Mucoromycota</taxon>
        <taxon>Mucoromycotina</taxon>
        <taxon>Mucoromycetes</taxon>
        <taxon>Mucorales</taxon>
        <taxon>Mucorineae</taxon>
        <taxon>Rhizopodaceae</taxon>
        <taxon>Rhizopus</taxon>
    </lineage>
</organism>
<dbReference type="Proteomes" id="UP000009138">
    <property type="component" value="Unassembled WGS sequence"/>
</dbReference>
<accession>I1BYW2</accession>
<sequence>MTTFNSLPDEVIILILSQLVSNLDTILNIMKVSKRMSCLCLGILSQSTFPSYSIETIIDQEGRNRSFTQFEFQTVHLDTLCLSFVARSPSIRRYYTNKENPAIRQIALRNSTRSSSNSDHTRNATTRESVFEKEKDDKKEENHQLIDEVTSEIPMNKTYVQAILETRNQKICKFKKEGRQSVQLFRSFSPSSQKNNQEKLLWKLEYQVDRKEIIKFLSLPGSLWDFLTLSLMKDIEFELRNSKY</sequence>
<keyword evidence="3" id="KW-1185">Reference proteome</keyword>
<reference evidence="2 3" key="1">
    <citation type="journal article" date="2009" name="PLoS Genet.">
        <title>Genomic analysis of the basal lineage fungus Rhizopus oryzae reveals a whole-genome duplication.</title>
        <authorList>
            <person name="Ma L.-J."/>
            <person name="Ibrahim A.S."/>
            <person name="Skory C."/>
            <person name="Grabherr M.G."/>
            <person name="Burger G."/>
            <person name="Butler M."/>
            <person name="Elias M."/>
            <person name="Idnurm A."/>
            <person name="Lang B.F."/>
            <person name="Sone T."/>
            <person name="Abe A."/>
            <person name="Calvo S.E."/>
            <person name="Corrochano L.M."/>
            <person name="Engels R."/>
            <person name="Fu J."/>
            <person name="Hansberg W."/>
            <person name="Kim J.-M."/>
            <person name="Kodira C.D."/>
            <person name="Koehrsen M.J."/>
            <person name="Liu B."/>
            <person name="Miranda-Saavedra D."/>
            <person name="O'Leary S."/>
            <person name="Ortiz-Castellanos L."/>
            <person name="Poulter R."/>
            <person name="Rodriguez-Romero J."/>
            <person name="Ruiz-Herrera J."/>
            <person name="Shen Y.-Q."/>
            <person name="Zeng Q."/>
            <person name="Galagan J."/>
            <person name="Birren B.W."/>
            <person name="Cuomo C.A."/>
            <person name="Wickes B.L."/>
        </authorList>
    </citation>
    <scope>NUCLEOTIDE SEQUENCE [LARGE SCALE GENOMIC DNA]</scope>
    <source>
        <strain evidence="3">RA 99-880 / ATCC MYA-4621 / FGSC 9543 / NRRL 43880</strain>
    </source>
</reference>